<keyword evidence="1" id="KW-1133">Transmembrane helix</keyword>
<protein>
    <submittedName>
        <fullName evidence="2">Uncharacterized protein</fullName>
    </submittedName>
</protein>
<dbReference type="AlphaFoldDB" id="A0A7G2DIN0"/>
<gene>
    <name evidence="2" type="ORF">STMLT2P22_CBEKMEGD_01715</name>
</gene>
<accession>A0A7G2DIN0</accession>
<keyword evidence="1" id="KW-0472">Membrane</keyword>
<name>A0A7G2DIN0_SALTM</name>
<reference evidence="2" key="1">
    <citation type="submission" date="2020-09" db="EMBL/GenBank/DDBJ databases">
        <authorList>
            <person name="Zund M."/>
        </authorList>
    </citation>
    <scope>NUCLEOTIDE SEQUENCE</scope>
    <source>
        <strain evidence="2">S.Tm LT2p22_assembled</strain>
    </source>
</reference>
<dbReference type="EMBL" id="LR881463">
    <property type="protein sequence ID" value="CAD5308269.1"/>
    <property type="molecule type" value="Genomic_DNA"/>
</dbReference>
<feature type="transmembrane region" description="Helical" evidence="1">
    <location>
        <begin position="6"/>
        <end position="26"/>
    </location>
</feature>
<evidence type="ECO:0000313" key="2">
    <source>
        <dbReference type="EMBL" id="CAD5308269.1"/>
    </source>
</evidence>
<organism evidence="2">
    <name type="scientific">Salmonella typhimurium</name>
    <dbReference type="NCBI Taxonomy" id="90371"/>
    <lineage>
        <taxon>Bacteria</taxon>
        <taxon>Pseudomonadati</taxon>
        <taxon>Pseudomonadota</taxon>
        <taxon>Gammaproteobacteria</taxon>
        <taxon>Enterobacterales</taxon>
        <taxon>Enterobacteriaceae</taxon>
        <taxon>Salmonella</taxon>
    </lineage>
</organism>
<proteinExistence type="predicted"/>
<keyword evidence="1" id="KW-0812">Transmembrane</keyword>
<sequence length="32" mass="3649">MEEARILVIIMFLCGLVLGFAFGMMCNRDNQI</sequence>
<evidence type="ECO:0000256" key="1">
    <source>
        <dbReference type="SAM" id="Phobius"/>
    </source>
</evidence>